<name>A0A399G2L4_9ACTN</name>
<dbReference type="EMBL" id="CP063196">
    <property type="protein sequence ID" value="UOE19533.1"/>
    <property type="molecule type" value="Genomic_DNA"/>
</dbReference>
<dbReference type="SUPFAM" id="SSF53300">
    <property type="entry name" value="vWA-like"/>
    <property type="match status" value="1"/>
</dbReference>
<dbReference type="RefSeq" id="WP_068687472.1">
    <property type="nucleotide sequence ID" value="NZ_CP063196.1"/>
</dbReference>
<dbReference type="OrthoDB" id="9766126at2"/>
<dbReference type="Gene3D" id="3.40.50.410">
    <property type="entry name" value="von Willebrand factor, type A domain"/>
    <property type="match status" value="1"/>
</dbReference>
<protein>
    <submittedName>
        <fullName evidence="1">VWA domain-containing protein</fullName>
    </submittedName>
</protein>
<dbReference type="InterPro" id="IPR002035">
    <property type="entry name" value="VWF_A"/>
</dbReference>
<dbReference type="InterPro" id="IPR036465">
    <property type="entry name" value="vWFA_dom_sf"/>
</dbReference>
<proteinExistence type="predicted"/>
<organism evidence="1 2">
    <name type="scientific">Thermobifida halotolerans</name>
    <dbReference type="NCBI Taxonomy" id="483545"/>
    <lineage>
        <taxon>Bacteria</taxon>
        <taxon>Bacillati</taxon>
        <taxon>Actinomycetota</taxon>
        <taxon>Actinomycetes</taxon>
        <taxon>Streptosporangiales</taxon>
        <taxon>Nocardiopsidaceae</taxon>
        <taxon>Thermobifida</taxon>
    </lineage>
</organism>
<sequence>MGGFRYGRYDDGPDPLRPPYDVRSALDDLGRSVMAGASPTRALRDLLRRGTRGLTGLDDLARRIRERGRELRSRGRLDGTLEEARRLLDQAVGQERAALFPDPGDDARLRESELDDLPADPAAAIRRLSDYRWRSPDARETFDRLRDLLRREVLDAQFRGMKQAMARGTPEDLRRVGAMLDALNAMLDADNRGEHTQGDFDRFMAEFGDFFPDNPRDLDELVDSLARQAAATQRMLDSLTPEQRAELLELSRQAMEDAGLADAMQRLGERLRARRPDLAWSGGVDMDGTAGLGMGDATAAVAELADLAELEEALGQGYAGARLDDVDADAVRRALGRSAAEELERLRELERELRDQGYLSGARNRLELTPKAVRRLGETALRDVLSASGGRAGSHETRDVGAAGELTGTTRPWRFGDEQPLDAVRTLANAARRGPDDGGRLRLRADDFEVAETERRDAAAVCLLVDLSYSMVQRDLWGAAKQTAMALHALVSTRFPQDAVEIIGFNDHARVLAPRELAELSLEPVQGTNLHHALLLAGRHLDRHPGFEPVVLVVTDGEPTAHLEDGGFPLFSYPPARRTTELTLAEVDRMTRRGARITVFSLADDPRLEEFVTALVARNGGRTVRPDPDRLGSYVVRDLLSRRSRR</sequence>
<evidence type="ECO:0000313" key="1">
    <source>
        <dbReference type="EMBL" id="UOE19533.1"/>
    </source>
</evidence>
<dbReference type="CDD" id="cd00198">
    <property type="entry name" value="vWFA"/>
    <property type="match status" value="1"/>
</dbReference>
<reference evidence="1" key="1">
    <citation type="submission" date="2020-10" db="EMBL/GenBank/DDBJ databases">
        <title>De novo genome project of the cellulose decomposer Thermobifida halotolerans type strain.</title>
        <authorList>
            <person name="Nagy I."/>
            <person name="Horvath B."/>
            <person name="Kukolya J."/>
            <person name="Nagy I."/>
            <person name="Orsini M."/>
        </authorList>
    </citation>
    <scope>NUCLEOTIDE SEQUENCE</scope>
    <source>
        <strain evidence="1">DSM 44931</strain>
    </source>
</reference>
<dbReference type="Proteomes" id="UP000265719">
    <property type="component" value="Chromosome"/>
</dbReference>
<keyword evidence="2" id="KW-1185">Reference proteome</keyword>
<gene>
    <name evidence="1" type="ORF">NI17_022930</name>
</gene>
<dbReference type="AlphaFoldDB" id="A0A399G2L4"/>
<dbReference type="Pfam" id="PF13519">
    <property type="entry name" value="VWA_2"/>
    <property type="match status" value="1"/>
</dbReference>
<dbReference type="KEGG" id="thao:NI17_022930"/>
<accession>A0A399G2L4</accession>
<dbReference type="SMART" id="SM00327">
    <property type="entry name" value="VWA"/>
    <property type="match status" value="1"/>
</dbReference>
<evidence type="ECO:0000313" key="2">
    <source>
        <dbReference type="Proteomes" id="UP000265719"/>
    </source>
</evidence>